<dbReference type="OrthoDB" id="8017424at2"/>
<dbReference type="STRING" id="862969.SCI_0289"/>
<sequence length="186" mass="20583">MFQKWSLRDVILLALLAILFGGIFVGSSFLYNILSAVLAPIGLEPFANEILFGLWCMAAPMATMLLRKPGSATIGELLAALAEVLYGSQFGMSTLISGFIQGFGSELGFAATRYKRYDWLSLTYSAIGTTLLSFTYEYFKIGYYAFKPGFVLALLIVRFFSVFFFCAVLVKIIMNLYDKINQAAGK</sequence>
<dbReference type="InterPro" id="IPR017195">
    <property type="entry name" value="ABC_thiamin-permease_prd"/>
</dbReference>
<evidence type="ECO:0000256" key="1">
    <source>
        <dbReference type="SAM" id="Phobius"/>
    </source>
</evidence>
<evidence type="ECO:0000313" key="2">
    <source>
        <dbReference type="EMBL" id="KIC77758.1"/>
    </source>
</evidence>
<feature type="transmembrane region" description="Helical" evidence="1">
    <location>
        <begin position="12"/>
        <end position="34"/>
    </location>
</feature>
<dbReference type="AlphaFoldDB" id="A0A0C1HUJ3"/>
<dbReference type="Proteomes" id="UP000031339">
    <property type="component" value="Unassembled WGS sequence"/>
</dbReference>
<feature type="transmembrane region" description="Helical" evidence="1">
    <location>
        <begin position="151"/>
        <end position="174"/>
    </location>
</feature>
<reference evidence="2 3" key="1">
    <citation type="submission" date="2014-12" db="EMBL/GenBank/DDBJ databases">
        <title>Partial genome sequence of Streptococcus constellatus KCOM 1650 (= ChDC B144).</title>
        <authorList>
            <person name="Kook J.-K."/>
            <person name="Park S.-N."/>
            <person name="Lim Y.K."/>
            <person name="Jo E."/>
        </authorList>
    </citation>
    <scope>NUCLEOTIDE SEQUENCE [LARGE SCALE GENOMIC DNA]</scope>
    <source>
        <strain evidence="2 3">KCOM 1650</strain>
    </source>
</reference>
<dbReference type="RefSeq" id="WP_039677422.1">
    <property type="nucleotide sequence ID" value="NZ_JWIY01000002.1"/>
</dbReference>
<keyword evidence="1" id="KW-1133">Transmembrane helix</keyword>
<organism evidence="2 3">
    <name type="scientific">Streptococcus constellatus</name>
    <dbReference type="NCBI Taxonomy" id="76860"/>
    <lineage>
        <taxon>Bacteria</taxon>
        <taxon>Bacillati</taxon>
        <taxon>Bacillota</taxon>
        <taxon>Bacilli</taxon>
        <taxon>Lactobacillales</taxon>
        <taxon>Streptococcaceae</taxon>
        <taxon>Streptococcus</taxon>
        <taxon>Streptococcus anginosus group</taxon>
    </lineage>
</organism>
<feature type="transmembrane region" description="Helical" evidence="1">
    <location>
        <begin position="120"/>
        <end position="139"/>
    </location>
</feature>
<protein>
    <submittedName>
        <fullName evidence="2">Cobalt ABC transporter permease</fullName>
    </submittedName>
</protein>
<accession>A0A0C1HUJ3</accession>
<feature type="transmembrane region" description="Helical" evidence="1">
    <location>
        <begin position="78"/>
        <end position="100"/>
    </location>
</feature>
<gene>
    <name evidence="2" type="ORF">RN79_06020</name>
</gene>
<dbReference type="Pfam" id="PF09819">
    <property type="entry name" value="ABC_cobalt"/>
    <property type="match status" value="1"/>
</dbReference>
<feature type="transmembrane region" description="Helical" evidence="1">
    <location>
        <begin position="46"/>
        <end position="66"/>
    </location>
</feature>
<comment type="caution">
    <text evidence="2">The sequence shown here is derived from an EMBL/GenBank/DDBJ whole genome shotgun (WGS) entry which is preliminary data.</text>
</comment>
<evidence type="ECO:0000313" key="3">
    <source>
        <dbReference type="Proteomes" id="UP000031339"/>
    </source>
</evidence>
<name>A0A0C1HUJ3_STRCV</name>
<keyword evidence="1" id="KW-0472">Membrane</keyword>
<dbReference type="EMBL" id="JWIY01000002">
    <property type="protein sequence ID" value="KIC77758.1"/>
    <property type="molecule type" value="Genomic_DNA"/>
</dbReference>
<dbReference type="eggNOG" id="COG4721">
    <property type="taxonomic scope" value="Bacteria"/>
</dbReference>
<keyword evidence="1" id="KW-0812">Transmembrane</keyword>
<dbReference type="PIRSF" id="PIRSF037394">
    <property type="entry name" value="ABC_thiamine-permease_YkoE_prd"/>
    <property type="match status" value="1"/>
</dbReference>
<proteinExistence type="predicted"/>